<keyword evidence="2" id="KW-1185">Reference proteome</keyword>
<organism evidence="1 2">
    <name type="scientific">Halocatena marina</name>
    <dbReference type="NCBI Taxonomy" id="2934937"/>
    <lineage>
        <taxon>Archaea</taxon>
        <taxon>Methanobacteriati</taxon>
        <taxon>Methanobacteriota</taxon>
        <taxon>Stenosarchaea group</taxon>
        <taxon>Halobacteria</taxon>
        <taxon>Halobacteriales</taxon>
        <taxon>Natronomonadaceae</taxon>
        <taxon>Halocatena</taxon>
    </lineage>
</organism>
<dbReference type="Proteomes" id="UP001596417">
    <property type="component" value="Unassembled WGS sequence"/>
</dbReference>
<sequence>MIYRYEHRSSDEHLLLTQLDWQSHEILRGIYEQGGTATTSEIKKRTRITDTDPITYRFRRAAVALEPHGLIEVHEPDLTASQRSLPLEATLTERGEALAERVIERDGGPRDLDERLEKIEATLSTLEEKITNQSSVSEPASESHSITSEERLQAVEQRVDRLDDDAFGGWSEKRQQQYQVMLTGERAIRDFLLDKHGESFKHYVDERLDNNE</sequence>
<gene>
    <name evidence="1" type="ORF">ACFQL7_27725</name>
</gene>
<accession>A0ABD5YZB7</accession>
<dbReference type="RefSeq" id="WP_390207037.1">
    <property type="nucleotide sequence ID" value="NZ_JBHTAX010000007.1"/>
</dbReference>
<dbReference type="EMBL" id="JBHTAX010000007">
    <property type="protein sequence ID" value="MFC7193201.1"/>
    <property type="molecule type" value="Genomic_DNA"/>
</dbReference>
<proteinExistence type="predicted"/>
<protein>
    <recommendedName>
        <fullName evidence="3">MarR family transcriptional regulator</fullName>
    </recommendedName>
</protein>
<evidence type="ECO:0000313" key="2">
    <source>
        <dbReference type="Proteomes" id="UP001596417"/>
    </source>
</evidence>
<evidence type="ECO:0008006" key="3">
    <source>
        <dbReference type="Google" id="ProtNLM"/>
    </source>
</evidence>
<reference evidence="1 2" key="1">
    <citation type="journal article" date="2019" name="Int. J. Syst. Evol. Microbiol.">
        <title>The Global Catalogue of Microorganisms (GCM) 10K type strain sequencing project: providing services to taxonomists for standard genome sequencing and annotation.</title>
        <authorList>
            <consortium name="The Broad Institute Genomics Platform"/>
            <consortium name="The Broad Institute Genome Sequencing Center for Infectious Disease"/>
            <person name="Wu L."/>
            <person name="Ma J."/>
        </authorList>
    </citation>
    <scope>NUCLEOTIDE SEQUENCE [LARGE SCALE GENOMIC DNA]</scope>
    <source>
        <strain evidence="1 2">RDMS1</strain>
    </source>
</reference>
<comment type="caution">
    <text evidence="1">The sequence shown here is derived from an EMBL/GenBank/DDBJ whole genome shotgun (WGS) entry which is preliminary data.</text>
</comment>
<evidence type="ECO:0000313" key="1">
    <source>
        <dbReference type="EMBL" id="MFC7193201.1"/>
    </source>
</evidence>
<name>A0ABD5YZB7_9EURY</name>
<dbReference type="AlphaFoldDB" id="A0ABD5YZB7"/>